<accession>F0WND6</accession>
<organism evidence="2">
    <name type="scientific">Albugo laibachii Nc14</name>
    <dbReference type="NCBI Taxonomy" id="890382"/>
    <lineage>
        <taxon>Eukaryota</taxon>
        <taxon>Sar</taxon>
        <taxon>Stramenopiles</taxon>
        <taxon>Oomycota</taxon>
        <taxon>Peronosporomycetes</taxon>
        <taxon>Albuginales</taxon>
        <taxon>Albuginaceae</taxon>
        <taxon>Albugo</taxon>
    </lineage>
</organism>
<dbReference type="Pfam" id="PF03184">
    <property type="entry name" value="DDE_1"/>
    <property type="match status" value="1"/>
</dbReference>
<sequence>MICLLKNWNIVGEQPKVDVSNRHSARSTAALGIKVAGQNLPIMFIVKGTPGGYIKKELLSYLKGHVYRIQQNAWMDTKGWQYYLSELVRYESKCPSVLVADNLDCHVSQASKDQVAEEACCSLVSLPPNSTAVCQPLDVGVMRPFEAKLRAK</sequence>
<name>F0WND6_9STRA</name>
<reference evidence="2" key="2">
    <citation type="submission" date="2011-02" db="EMBL/GenBank/DDBJ databases">
        <authorList>
            <person name="MacLean D."/>
        </authorList>
    </citation>
    <scope>NUCLEOTIDE SEQUENCE</scope>
</reference>
<dbReference type="GO" id="GO:0003676">
    <property type="term" value="F:nucleic acid binding"/>
    <property type="evidence" value="ECO:0007669"/>
    <property type="project" value="InterPro"/>
</dbReference>
<dbReference type="AlphaFoldDB" id="F0WND6"/>
<dbReference type="EMBL" id="FR824214">
    <property type="protein sequence ID" value="CCA22827.1"/>
    <property type="molecule type" value="Genomic_DNA"/>
</dbReference>
<feature type="domain" description="DDE-1" evidence="1">
    <location>
        <begin position="26"/>
        <end position="151"/>
    </location>
</feature>
<dbReference type="HOGENOM" id="CLU_065472_3_0_1"/>
<protein>
    <submittedName>
        <fullName evidence="2">Uncharacterized protein AlNc14C169G7966</fullName>
    </submittedName>
</protein>
<evidence type="ECO:0000259" key="1">
    <source>
        <dbReference type="Pfam" id="PF03184"/>
    </source>
</evidence>
<dbReference type="InterPro" id="IPR004875">
    <property type="entry name" value="DDE_SF_endonuclease_dom"/>
</dbReference>
<evidence type="ECO:0000313" key="2">
    <source>
        <dbReference type="EMBL" id="CCA22827.1"/>
    </source>
</evidence>
<gene>
    <name evidence="2" type="primary">AlNc14C169G7966</name>
    <name evidence="2" type="ORF">ALNC14_089700</name>
</gene>
<proteinExistence type="predicted"/>
<reference evidence="2" key="1">
    <citation type="journal article" date="2011" name="PLoS Biol.">
        <title>Gene gain and loss during evolution of obligate parasitism in the white rust pathogen of Arabidopsis thaliana.</title>
        <authorList>
            <person name="Kemen E."/>
            <person name="Gardiner A."/>
            <person name="Schultz-Larsen T."/>
            <person name="Kemen A.C."/>
            <person name="Balmuth A.L."/>
            <person name="Robert-Seilaniantz A."/>
            <person name="Bailey K."/>
            <person name="Holub E."/>
            <person name="Studholme D.J."/>
            <person name="Maclean D."/>
            <person name="Jones J.D."/>
        </authorList>
    </citation>
    <scope>NUCLEOTIDE SEQUENCE</scope>
</reference>